<reference evidence="10 11" key="1">
    <citation type="submission" date="2019-11" db="EMBL/GenBank/DDBJ databases">
        <authorList>
            <person name="Zhang J."/>
            <person name="Sun C."/>
        </authorList>
    </citation>
    <scope>NUCLEOTIDE SEQUENCE [LARGE SCALE GENOMIC DNA]</scope>
    <source>
        <strain evidence="11">sp2</strain>
    </source>
</reference>
<keyword evidence="3 9" id="KW-1003">Cell membrane</keyword>
<dbReference type="KEGG" id="ghl:GM160_10270"/>
<dbReference type="GO" id="GO:0005886">
    <property type="term" value="C:plasma membrane"/>
    <property type="evidence" value="ECO:0007669"/>
    <property type="project" value="UniProtKB-UniRule"/>
</dbReference>
<dbReference type="GO" id="GO:0008320">
    <property type="term" value="F:protein transmembrane transporter activity"/>
    <property type="evidence" value="ECO:0007669"/>
    <property type="project" value="UniProtKB-UniRule"/>
</dbReference>
<comment type="subcellular location">
    <subcellularLocation>
        <location evidence="1">Membrane</location>
    </subcellularLocation>
</comment>
<comment type="function">
    <text evidence="9">Essential subunit of the Sec protein translocation channel SecYEG. Clamps together the 2 halves of SecY. May contact the channel plug during translocation.</text>
</comment>
<keyword evidence="8 9" id="KW-0472">Membrane</keyword>
<evidence type="ECO:0000256" key="4">
    <source>
        <dbReference type="ARBA" id="ARBA00022692"/>
    </source>
</evidence>
<organism evidence="10 11">
    <name type="scientific">Guyparkeria halophila</name>
    <dbReference type="NCBI Taxonomy" id="47960"/>
    <lineage>
        <taxon>Bacteria</taxon>
        <taxon>Pseudomonadati</taxon>
        <taxon>Pseudomonadota</taxon>
        <taxon>Gammaproteobacteria</taxon>
        <taxon>Chromatiales</taxon>
        <taxon>Thioalkalibacteraceae</taxon>
        <taxon>Guyparkeria</taxon>
    </lineage>
</organism>
<name>A0A6I6CXX0_9GAMM</name>
<dbReference type="HAMAP" id="MF_00422">
    <property type="entry name" value="SecE"/>
    <property type="match status" value="1"/>
</dbReference>
<dbReference type="GO" id="GO:0006605">
    <property type="term" value="P:protein targeting"/>
    <property type="evidence" value="ECO:0007669"/>
    <property type="project" value="UniProtKB-UniRule"/>
</dbReference>
<evidence type="ECO:0000256" key="8">
    <source>
        <dbReference type="ARBA" id="ARBA00023136"/>
    </source>
</evidence>
<protein>
    <recommendedName>
        <fullName evidence="9">Protein translocase subunit SecE</fullName>
    </recommendedName>
</protein>
<dbReference type="PANTHER" id="PTHR33910:SF1">
    <property type="entry name" value="PROTEIN TRANSLOCASE SUBUNIT SECE"/>
    <property type="match status" value="1"/>
</dbReference>
<keyword evidence="2 9" id="KW-0813">Transport</keyword>
<dbReference type="InterPro" id="IPR001901">
    <property type="entry name" value="Translocase_SecE/Sec61-g"/>
</dbReference>
<evidence type="ECO:0000313" key="11">
    <source>
        <dbReference type="Proteomes" id="UP000427716"/>
    </source>
</evidence>
<feature type="transmembrane region" description="Helical" evidence="9">
    <location>
        <begin position="41"/>
        <end position="68"/>
    </location>
</feature>
<dbReference type="GO" id="GO:0065002">
    <property type="term" value="P:intracellular protein transmembrane transport"/>
    <property type="evidence" value="ECO:0007669"/>
    <property type="project" value="UniProtKB-UniRule"/>
</dbReference>
<dbReference type="PROSITE" id="PS01067">
    <property type="entry name" value="SECE_SEC61G"/>
    <property type="match status" value="1"/>
</dbReference>
<dbReference type="Proteomes" id="UP000427716">
    <property type="component" value="Chromosome"/>
</dbReference>
<dbReference type="PANTHER" id="PTHR33910">
    <property type="entry name" value="PROTEIN TRANSLOCASE SUBUNIT SECE"/>
    <property type="match status" value="1"/>
</dbReference>
<comment type="similarity">
    <text evidence="9">Belongs to the SecE/SEC61-gamma family.</text>
</comment>
<keyword evidence="6 9" id="KW-1133">Transmembrane helix</keyword>
<dbReference type="InterPro" id="IPR005807">
    <property type="entry name" value="SecE_bac"/>
</dbReference>
<dbReference type="GO" id="GO:0009306">
    <property type="term" value="P:protein secretion"/>
    <property type="evidence" value="ECO:0007669"/>
    <property type="project" value="UniProtKB-UniRule"/>
</dbReference>
<evidence type="ECO:0000256" key="9">
    <source>
        <dbReference type="HAMAP-Rule" id="MF_00422"/>
    </source>
</evidence>
<dbReference type="InterPro" id="IPR038379">
    <property type="entry name" value="SecE_sf"/>
</dbReference>
<evidence type="ECO:0000256" key="3">
    <source>
        <dbReference type="ARBA" id="ARBA00022475"/>
    </source>
</evidence>
<keyword evidence="7 9" id="KW-0811">Translocation</keyword>
<dbReference type="PRINTS" id="PR01650">
    <property type="entry name" value="SECETRNLCASE"/>
</dbReference>
<keyword evidence="11" id="KW-1185">Reference proteome</keyword>
<accession>A0A6I6CXX0</accession>
<evidence type="ECO:0000256" key="6">
    <source>
        <dbReference type="ARBA" id="ARBA00022989"/>
    </source>
</evidence>
<comment type="subunit">
    <text evidence="9">Component of the Sec protein translocase complex. Heterotrimer consisting of SecY, SecE and SecG subunits. The heterotrimers can form oligomers, although 1 heterotrimer is thought to be able to translocate proteins. Interacts with the ribosome. Interacts with SecDF, and other proteins may be involved. Interacts with SecA.</text>
</comment>
<evidence type="ECO:0000256" key="7">
    <source>
        <dbReference type="ARBA" id="ARBA00023010"/>
    </source>
</evidence>
<dbReference type="Gene3D" id="1.20.5.1030">
    <property type="entry name" value="Preprotein translocase secy subunit"/>
    <property type="match status" value="1"/>
</dbReference>
<dbReference type="Pfam" id="PF00584">
    <property type="entry name" value="SecE"/>
    <property type="match status" value="1"/>
</dbReference>
<keyword evidence="4 9" id="KW-0812">Transmembrane</keyword>
<evidence type="ECO:0000256" key="5">
    <source>
        <dbReference type="ARBA" id="ARBA00022927"/>
    </source>
</evidence>
<dbReference type="RefSeq" id="WP_136867902.1">
    <property type="nucleotide sequence ID" value="NZ_CP046415.1"/>
</dbReference>
<feature type="transmembrane region" description="Helical" evidence="9">
    <location>
        <begin position="18"/>
        <end position="35"/>
    </location>
</feature>
<proteinExistence type="inferred from homology"/>
<dbReference type="GO" id="GO:0043952">
    <property type="term" value="P:protein transport by the Sec complex"/>
    <property type="evidence" value="ECO:0007669"/>
    <property type="project" value="UniProtKB-UniRule"/>
</dbReference>
<evidence type="ECO:0000256" key="1">
    <source>
        <dbReference type="ARBA" id="ARBA00004370"/>
    </source>
</evidence>
<dbReference type="NCBIfam" id="NF004371">
    <property type="entry name" value="PRK05740.1-1"/>
    <property type="match status" value="1"/>
</dbReference>
<feature type="transmembrane region" description="Helical" evidence="9">
    <location>
        <begin position="89"/>
        <end position="110"/>
    </location>
</feature>
<dbReference type="EMBL" id="CP046415">
    <property type="protein sequence ID" value="QGT79246.1"/>
    <property type="molecule type" value="Genomic_DNA"/>
</dbReference>
<gene>
    <name evidence="9 10" type="primary">secE</name>
    <name evidence="10" type="ORF">GM160_10270</name>
</gene>
<evidence type="ECO:0000256" key="2">
    <source>
        <dbReference type="ARBA" id="ARBA00022448"/>
    </source>
</evidence>
<dbReference type="NCBIfam" id="TIGR00964">
    <property type="entry name" value="secE_bact"/>
    <property type="match status" value="1"/>
</dbReference>
<keyword evidence="5 9" id="KW-0653">Protein transport</keyword>
<evidence type="ECO:0000313" key="10">
    <source>
        <dbReference type="EMBL" id="QGT79246.1"/>
    </source>
</evidence>
<sequence>MSEKSVQPTSSGLDSAKIALAIALILAGIVGYYLLDDQPLFLRILAVVAGAGLAIAVAYTTAVGRSIWQFTFDSRLEVKKMVWPTRQEATQTTLVVILLVILIGLFLWGVDSLLGWIVRSITG</sequence>
<comment type="caution">
    <text evidence="9">Lacks conserved residue(s) required for the propagation of feature annotation.</text>
</comment>
<dbReference type="AlphaFoldDB" id="A0A6I6CXX0"/>